<accession>A0ABN6L789</accession>
<proteinExistence type="predicted"/>
<organism evidence="3 4">
    <name type="scientific">Candidatus Hydrogenosomobacter endosymbioticus</name>
    <dbReference type="NCBI Taxonomy" id="2558174"/>
    <lineage>
        <taxon>Bacteria</taxon>
        <taxon>Pseudomonadati</taxon>
        <taxon>Pseudomonadota</taxon>
        <taxon>Alphaproteobacteria</taxon>
        <taxon>Holosporales</taxon>
        <taxon>Holosporaceae</taxon>
        <taxon>Candidatus Hydrogenosomobacter</taxon>
    </lineage>
</organism>
<dbReference type="EMBL" id="AP025225">
    <property type="protein sequence ID" value="BDB96361.1"/>
    <property type="molecule type" value="Genomic_DNA"/>
</dbReference>
<keyword evidence="2" id="KW-0732">Signal</keyword>
<evidence type="ECO:0000313" key="4">
    <source>
        <dbReference type="Proteomes" id="UP001320209"/>
    </source>
</evidence>
<gene>
    <name evidence="3" type="ORF">HYD_4940</name>
</gene>
<evidence type="ECO:0000256" key="2">
    <source>
        <dbReference type="SAM" id="SignalP"/>
    </source>
</evidence>
<evidence type="ECO:0000313" key="3">
    <source>
        <dbReference type="EMBL" id="BDB96361.1"/>
    </source>
</evidence>
<dbReference type="RefSeq" id="WP_236864674.1">
    <property type="nucleotide sequence ID" value="NZ_AP025225.1"/>
</dbReference>
<evidence type="ECO:0000256" key="1">
    <source>
        <dbReference type="SAM" id="MobiDB-lite"/>
    </source>
</evidence>
<feature type="region of interest" description="Disordered" evidence="1">
    <location>
        <begin position="21"/>
        <end position="59"/>
    </location>
</feature>
<name>A0ABN6L789_9PROT</name>
<dbReference type="Proteomes" id="UP001320209">
    <property type="component" value="Chromosome"/>
</dbReference>
<sequence length="59" mass="5974">MKKIFLLAVLISAAAVCSNGAEASNNKGNCRLPPGGDGSRPKGPFRPVIGGEGVSRPIP</sequence>
<feature type="signal peptide" evidence="2">
    <location>
        <begin position="1"/>
        <end position="23"/>
    </location>
</feature>
<protein>
    <submittedName>
        <fullName evidence="3">Uncharacterized protein</fullName>
    </submittedName>
</protein>
<reference evidence="3" key="1">
    <citation type="submission" date="2021-10" db="EMBL/GenBank/DDBJ databases">
        <title>Genome Sequence of The Candidatus Hydrogeosomobacter endosymbioticus, an Intracellular Bacterial Symbiont of the Anaerobic Ciliate GW7.</title>
        <authorList>
            <person name="Shiohama Y."/>
            <person name="Shinzato N."/>
        </authorList>
    </citation>
    <scope>NUCLEOTIDE SEQUENCE [LARGE SCALE GENOMIC DNA]</scope>
    <source>
        <strain evidence="3">200920</strain>
    </source>
</reference>
<feature type="chain" id="PRO_5045396901" evidence="2">
    <location>
        <begin position="24"/>
        <end position="59"/>
    </location>
</feature>
<keyword evidence="4" id="KW-1185">Reference proteome</keyword>